<evidence type="ECO:0008006" key="3">
    <source>
        <dbReference type="Google" id="ProtNLM"/>
    </source>
</evidence>
<dbReference type="RefSeq" id="WP_179214870.1">
    <property type="nucleotide sequence ID" value="NZ_FXYD01000005.1"/>
</dbReference>
<organism evidence="1 2">
    <name type="scientific">Octadecabacter ascidiaceicola</name>
    <dbReference type="NCBI Taxonomy" id="1655543"/>
    <lineage>
        <taxon>Bacteria</taxon>
        <taxon>Pseudomonadati</taxon>
        <taxon>Pseudomonadota</taxon>
        <taxon>Alphaproteobacteria</taxon>
        <taxon>Rhodobacterales</taxon>
        <taxon>Roseobacteraceae</taxon>
        <taxon>Octadecabacter</taxon>
    </lineage>
</organism>
<keyword evidence="2" id="KW-1185">Reference proteome</keyword>
<dbReference type="AlphaFoldDB" id="A0A238KLI1"/>
<dbReference type="NCBIfam" id="TIGR02117">
    <property type="entry name" value="chp_urease_rgn"/>
    <property type="match status" value="1"/>
</dbReference>
<dbReference type="InterPro" id="IPR011727">
    <property type="entry name" value="CHP02117"/>
</dbReference>
<gene>
    <name evidence="1" type="ORF">OCA8868_03015</name>
</gene>
<accession>A0A238KLI1</accession>
<proteinExistence type="predicted"/>
<dbReference type="Pfam" id="PF09601">
    <property type="entry name" value="DUF2459"/>
    <property type="match status" value="1"/>
</dbReference>
<evidence type="ECO:0000313" key="2">
    <source>
        <dbReference type="Proteomes" id="UP000203464"/>
    </source>
</evidence>
<dbReference type="Proteomes" id="UP000203464">
    <property type="component" value="Unassembled WGS sequence"/>
</dbReference>
<name>A0A238KLI1_9RHOB</name>
<dbReference type="EMBL" id="FXYD01000005">
    <property type="protein sequence ID" value="SMX43665.1"/>
    <property type="molecule type" value="Genomic_DNA"/>
</dbReference>
<reference evidence="2" key="1">
    <citation type="submission" date="2017-05" db="EMBL/GenBank/DDBJ databases">
        <authorList>
            <person name="Rodrigo-Torres L."/>
            <person name="Arahal R. D."/>
            <person name="Lucena T."/>
        </authorList>
    </citation>
    <scope>NUCLEOTIDE SEQUENCE [LARGE SCALE GENOMIC DNA]</scope>
    <source>
        <strain evidence="2">CECT 8868</strain>
    </source>
</reference>
<protein>
    <recommendedName>
        <fullName evidence="3">DUF2459 domain-containing protein</fullName>
    </recommendedName>
</protein>
<evidence type="ECO:0000313" key="1">
    <source>
        <dbReference type="EMBL" id="SMX43665.1"/>
    </source>
</evidence>
<sequence length="225" mass="24877">MSRLPRLIVWALSPVFLYFLLALVGAIVPALRDDVGPQSDERSIILVQGPIHYDILLPLDDDTRATFSFLREASVPIDAFNGAWLSVGWGSEAFYTTAGTYRDITFSSVMKAATGDSGVLRFEVYDPVPIHPALHRISLSQAQLEVLQAKIRSQVQAETPLTIDGFSDNDAFFPAKGRFNIFRTCNVWVGDMLAGAGLDFGIWTPTPYAVSLSLRWNGHLNRTDD</sequence>